<dbReference type="GO" id="GO:0030488">
    <property type="term" value="P:tRNA methylation"/>
    <property type="evidence" value="ECO:0007669"/>
    <property type="project" value="TreeGrafter"/>
</dbReference>
<dbReference type="SUPFAM" id="SSF51905">
    <property type="entry name" value="FAD/NAD(P)-binding domain"/>
    <property type="match status" value="1"/>
</dbReference>
<dbReference type="AlphaFoldDB" id="A0A7V5LIW5"/>
<evidence type="ECO:0000256" key="3">
    <source>
        <dbReference type="ARBA" id="ARBA00007653"/>
    </source>
</evidence>
<protein>
    <recommendedName>
        <fullName evidence="4">tRNA uridine 5-carboxymethylaminomethyl modification enzyme MnmG</fullName>
    </recommendedName>
    <alternativeName>
        <fullName evidence="10">Glucose-inhibited division protein A</fullName>
    </alternativeName>
</protein>
<sequence length="555" mass="61451">MNKFDIVVVGGGHAGIEAAVVAARLGFNTALITLEVSKIGLMSCNPAIGGLAKGQLVREIDALGGVMGKIADRAGIHFKMLNTSKGPAVQSPRAQEDRLLYARVAQEVVKNTTNLTIIEGMVVGIGVKNNQIESVKLKDGIELKTSAAILTTGTFLNGVIYVGLSKLKAGRAGEMPVEGMTENLIALGFEAGRLKTGTPPRVHRDSINYDVLEIQTPDKVPVPFSFSTEKITQSQINCYITYTNQKTHDILRTGFSRSPLFTGMISGVGPRYCPSIEDKIYRFSDKPRHQIFLEIEGYRAKEVYVNGFSTSLPADVQEKAIRTISGLENVKILRLGYAVEYDFFPPHQLKHTLETKAIKNLFFAGQINGTSGYEEAAAQGIIAGINAALNLRGEAPLILDRSQAYIGVLIDDLINKIHTEPYRMFTSSAEFRLLLRHDNADLRLMETGRNLGLIDDLTYGKFAKKKEDIQRLEALIKKSVIKATDFNERFKDVSTPLQNNAKAEILLKRPEIKLKQLLSLISENQFHSGAVQEVEYNIKYDGYLNRQRKMIEKFK</sequence>
<keyword evidence="7" id="KW-0274">FAD</keyword>
<name>A0A7V5LIW5_CALAY</name>
<evidence type="ECO:0000256" key="5">
    <source>
        <dbReference type="ARBA" id="ARBA00022630"/>
    </source>
</evidence>
<dbReference type="GO" id="GO:0050660">
    <property type="term" value="F:flavin adenine dinucleotide binding"/>
    <property type="evidence" value="ECO:0007669"/>
    <property type="project" value="InterPro"/>
</dbReference>
<dbReference type="InterPro" id="IPR002218">
    <property type="entry name" value="MnmG-rel"/>
</dbReference>
<keyword evidence="6" id="KW-0819">tRNA processing</keyword>
<evidence type="ECO:0000256" key="9">
    <source>
        <dbReference type="ARBA" id="ARBA00025948"/>
    </source>
</evidence>
<dbReference type="InterPro" id="IPR040131">
    <property type="entry name" value="MnmG_N"/>
</dbReference>
<evidence type="ECO:0000256" key="2">
    <source>
        <dbReference type="ARBA" id="ARBA00003717"/>
    </source>
</evidence>
<comment type="similarity">
    <text evidence="3">Belongs to the MnmG family.</text>
</comment>
<comment type="caution">
    <text evidence="13">The sequence shown here is derived from an EMBL/GenBank/DDBJ whole genome shotgun (WGS) entry which is preliminary data.</text>
</comment>
<dbReference type="InterPro" id="IPR049312">
    <property type="entry name" value="GIDA_C_N"/>
</dbReference>
<dbReference type="Pfam" id="PF21680">
    <property type="entry name" value="GIDA_C_1st"/>
    <property type="match status" value="1"/>
</dbReference>
<evidence type="ECO:0000256" key="10">
    <source>
        <dbReference type="ARBA" id="ARBA00031800"/>
    </source>
</evidence>
<evidence type="ECO:0000256" key="6">
    <source>
        <dbReference type="ARBA" id="ARBA00022694"/>
    </source>
</evidence>
<evidence type="ECO:0000313" key="13">
    <source>
        <dbReference type="EMBL" id="HHE54881.1"/>
    </source>
</evidence>
<comment type="cofactor">
    <cofactor evidence="1">
        <name>FAD</name>
        <dbReference type="ChEBI" id="CHEBI:57692"/>
    </cofactor>
</comment>
<proteinExistence type="inferred from homology"/>
<feature type="domain" description="tRNA uridine 5-carboxymethylaminomethyl modification enzyme C-terminal N-terninal subdomain" evidence="12">
    <location>
        <begin position="459"/>
        <end position="548"/>
    </location>
</feature>
<dbReference type="PANTHER" id="PTHR11806:SF0">
    <property type="entry name" value="PROTEIN MTO1 HOMOLOG, MITOCHONDRIAL"/>
    <property type="match status" value="1"/>
</dbReference>
<gene>
    <name evidence="13" type="primary">mnmG</name>
    <name evidence="13" type="ORF">ENL21_03805</name>
</gene>
<dbReference type="FunFam" id="3.50.50.60:FF:000002">
    <property type="entry name" value="tRNA uridine 5-carboxymethylaminomethyl modification enzyme MnmG"/>
    <property type="match status" value="1"/>
</dbReference>
<dbReference type="NCBIfam" id="TIGR00136">
    <property type="entry name" value="mnmG_gidA"/>
    <property type="match status" value="1"/>
</dbReference>
<dbReference type="InterPro" id="IPR020595">
    <property type="entry name" value="MnmG-rel_CS"/>
</dbReference>
<evidence type="ECO:0000256" key="1">
    <source>
        <dbReference type="ARBA" id="ARBA00001974"/>
    </source>
</evidence>
<dbReference type="Gene3D" id="3.50.50.60">
    <property type="entry name" value="FAD/NAD(P)-binding domain"/>
    <property type="match status" value="2"/>
</dbReference>
<dbReference type="EMBL" id="DRTD01000278">
    <property type="protein sequence ID" value="HHE54881.1"/>
    <property type="molecule type" value="Genomic_DNA"/>
</dbReference>
<dbReference type="Proteomes" id="UP000886111">
    <property type="component" value="Unassembled WGS sequence"/>
</dbReference>
<keyword evidence="8" id="KW-0520">NAD</keyword>
<dbReference type="GO" id="GO:0002098">
    <property type="term" value="P:tRNA wobble uridine modification"/>
    <property type="evidence" value="ECO:0007669"/>
    <property type="project" value="InterPro"/>
</dbReference>
<dbReference type="GO" id="GO:0005829">
    <property type="term" value="C:cytosol"/>
    <property type="evidence" value="ECO:0007669"/>
    <property type="project" value="TreeGrafter"/>
</dbReference>
<dbReference type="InterPro" id="IPR004416">
    <property type="entry name" value="MnmG"/>
</dbReference>
<dbReference type="InterPro" id="IPR036188">
    <property type="entry name" value="FAD/NAD-bd_sf"/>
</dbReference>
<organism evidence="13">
    <name type="scientific">Caldithrix abyssi</name>
    <dbReference type="NCBI Taxonomy" id="187145"/>
    <lineage>
        <taxon>Bacteria</taxon>
        <taxon>Pseudomonadati</taxon>
        <taxon>Calditrichota</taxon>
        <taxon>Calditrichia</taxon>
        <taxon>Calditrichales</taxon>
        <taxon>Calditrichaceae</taxon>
        <taxon>Caldithrix</taxon>
    </lineage>
</organism>
<dbReference type="PROSITE" id="PS01281">
    <property type="entry name" value="GIDA_2"/>
    <property type="match status" value="1"/>
</dbReference>
<evidence type="ECO:0000259" key="11">
    <source>
        <dbReference type="Pfam" id="PF01134"/>
    </source>
</evidence>
<dbReference type="PANTHER" id="PTHR11806">
    <property type="entry name" value="GLUCOSE INHIBITED DIVISION PROTEIN A"/>
    <property type="match status" value="1"/>
</dbReference>
<feature type="domain" description="MnmG N-terminal" evidence="11">
    <location>
        <begin position="5"/>
        <end position="394"/>
    </location>
</feature>
<accession>A0A7V5LIW5</accession>
<evidence type="ECO:0000256" key="4">
    <source>
        <dbReference type="ARBA" id="ARBA00020461"/>
    </source>
</evidence>
<dbReference type="Pfam" id="PF01134">
    <property type="entry name" value="GIDA"/>
    <property type="match status" value="1"/>
</dbReference>
<evidence type="ECO:0000256" key="8">
    <source>
        <dbReference type="ARBA" id="ARBA00023027"/>
    </source>
</evidence>
<comment type="subunit">
    <text evidence="9">Homodimer. Heterotetramer of two MnmE and two MnmG subunits.</text>
</comment>
<evidence type="ECO:0000256" key="7">
    <source>
        <dbReference type="ARBA" id="ARBA00022827"/>
    </source>
</evidence>
<reference evidence="13" key="1">
    <citation type="journal article" date="2020" name="mSystems">
        <title>Genome- and Community-Level Interaction Insights into Carbon Utilization and Element Cycling Functions of Hydrothermarchaeota in Hydrothermal Sediment.</title>
        <authorList>
            <person name="Zhou Z."/>
            <person name="Liu Y."/>
            <person name="Xu W."/>
            <person name="Pan J."/>
            <person name="Luo Z.H."/>
            <person name="Li M."/>
        </authorList>
    </citation>
    <scope>NUCLEOTIDE SEQUENCE [LARGE SCALE GENOMIC DNA]</scope>
    <source>
        <strain evidence="13">HyVt-76</strain>
    </source>
</reference>
<dbReference type="PROSITE" id="PS01280">
    <property type="entry name" value="GIDA_1"/>
    <property type="match status" value="1"/>
</dbReference>
<dbReference type="Gene3D" id="1.10.10.1800">
    <property type="entry name" value="tRNA uridine 5-carboxymethylaminomethyl modification enzyme MnmG/GidA"/>
    <property type="match status" value="1"/>
</dbReference>
<evidence type="ECO:0000259" key="12">
    <source>
        <dbReference type="Pfam" id="PF21680"/>
    </source>
</evidence>
<keyword evidence="5" id="KW-0285">Flavoprotein</keyword>
<feature type="non-terminal residue" evidence="13">
    <location>
        <position position="555"/>
    </location>
</feature>
<comment type="function">
    <text evidence="2">NAD-binding protein involved in the addition of a carboxymethylaminomethyl (cmnm) group at the wobble position (U34) of certain tRNAs, forming tRNA-cmnm(5)s(2)U34.</text>
</comment>